<dbReference type="Pfam" id="PF00069">
    <property type="entry name" value="Pkinase"/>
    <property type="match status" value="1"/>
</dbReference>
<evidence type="ECO:0000256" key="1">
    <source>
        <dbReference type="ARBA" id="ARBA00004623"/>
    </source>
</evidence>
<evidence type="ECO:0000256" key="2">
    <source>
        <dbReference type="ARBA" id="ARBA00005575"/>
    </source>
</evidence>
<evidence type="ECO:0000256" key="9">
    <source>
        <dbReference type="ARBA" id="ARBA00022777"/>
    </source>
</evidence>
<keyword evidence="7" id="KW-0808">Transferase</keyword>
<dbReference type="Pfam" id="PF00498">
    <property type="entry name" value="FHA"/>
    <property type="match status" value="1"/>
</dbReference>
<evidence type="ECO:0000256" key="11">
    <source>
        <dbReference type="ARBA" id="ARBA00023006"/>
    </source>
</evidence>
<evidence type="ECO:0000256" key="12">
    <source>
        <dbReference type="ARBA" id="ARBA00030237"/>
    </source>
</evidence>
<dbReference type="GO" id="GO:0010506">
    <property type="term" value="P:regulation of autophagy"/>
    <property type="evidence" value="ECO:0007669"/>
    <property type="project" value="InterPro"/>
</dbReference>
<dbReference type="GO" id="GO:0034727">
    <property type="term" value="P:piecemeal microautophagy of the nucleus"/>
    <property type="evidence" value="ECO:0007669"/>
    <property type="project" value="TreeGrafter"/>
</dbReference>
<dbReference type="PROSITE" id="PS50011">
    <property type="entry name" value="PROTEIN_KINASE_DOM"/>
    <property type="match status" value="1"/>
</dbReference>
<name>A0AAF0IIN6_9EURO</name>
<evidence type="ECO:0000259" key="15">
    <source>
        <dbReference type="PROSITE" id="PS50006"/>
    </source>
</evidence>
<dbReference type="InterPro" id="IPR000719">
    <property type="entry name" value="Prot_kinase_dom"/>
</dbReference>
<dbReference type="SMART" id="SM00220">
    <property type="entry name" value="S_TKc"/>
    <property type="match status" value="1"/>
</dbReference>
<dbReference type="Gene3D" id="2.60.200.20">
    <property type="match status" value="1"/>
</dbReference>
<dbReference type="InterPro" id="IPR008271">
    <property type="entry name" value="Ser/Thr_kinase_AS"/>
</dbReference>
<comment type="catalytic activity">
    <reaction evidence="13">
        <text>L-threonyl-[protein] + ATP = O-phospho-L-threonyl-[protein] + ADP + H(+)</text>
        <dbReference type="Rhea" id="RHEA:46608"/>
        <dbReference type="Rhea" id="RHEA-COMP:11060"/>
        <dbReference type="Rhea" id="RHEA-COMP:11605"/>
        <dbReference type="ChEBI" id="CHEBI:15378"/>
        <dbReference type="ChEBI" id="CHEBI:30013"/>
        <dbReference type="ChEBI" id="CHEBI:30616"/>
        <dbReference type="ChEBI" id="CHEBI:61977"/>
        <dbReference type="ChEBI" id="CHEBI:456216"/>
        <dbReference type="EC" id="2.7.11.1"/>
    </reaction>
</comment>
<proteinExistence type="inferred from homology"/>
<protein>
    <recommendedName>
        <fullName evidence="4">Serine/threonine-protein kinase ATG1</fullName>
        <ecNumber evidence="3">2.7.11.1</ecNumber>
    </recommendedName>
    <alternativeName>
        <fullName evidence="12">Autophagy-related protein 1</fullName>
    </alternativeName>
    <alternativeName>
        <fullName evidence="5">Serine/threonine-protein kinase atg1</fullName>
    </alternativeName>
</protein>
<accession>A0AAF0IIN6</accession>
<evidence type="ECO:0000256" key="7">
    <source>
        <dbReference type="ARBA" id="ARBA00022679"/>
    </source>
</evidence>
<keyword evidence="18" id="KW-1185">Reference proteome</keyword>
<organism evidence="17 18">
    <name type="scientific">Emydomyces testavorans</name>
    <dbReference type="NCBI Taxonomy" id="2070801"/>
    <lineage>
        <taxon>Eukaryota</taxon>
        <taxon>Fungi</taxon>
        <taxon>Dikarya</taxon>
        <taxon>Ascomycota</taxon>
        <taxon>Pezizomycotina</taxon>
        <taxon>Eurotiomycetes</taxon>
        <taxon>Eurotiomycetidae</taxon>
        <taxon>Onygenales</taxon>
        <taxon>Nannizziopsiaceae</taxon>
        <taxon>Emydomyces</taxon>
    </lineage>
</organism>
<dbReference type="PROSITE" id="PS00108">
    <property type="entry name" value="PROTEIN_KINASE_ST"/>
    <property type="match status" value="1"/>
</dbReference>
<dbReference type="AlphaFoldDB" id="A0AAF0IIN6"/>
<dbReference type="GO" id="GO:0042594">
    <property type="term" value="P:response to starvation"/>
    <property type="evidence" value="ECO:0007669"/>
    <property type="project" value="TreeGrafter"/>
</dbReference>
<dbReference type="GO" id="GO:0034045">
    <property type="term" value="C:phagophore assembly site membrane"/>
    <property type="evidence" value="ECO:0007669"/>
    <property type="project" value="UniProtKB-SubCell"/>
</dbReference>
<evidence type="ECO:0000256" key="13">
    <source>
        <dbReference type="ARBA" id="ARBA00047899"/>
    </source>
</evidence>
<feature type="domain" description="FHA" evidence="15">
    <location>
        <begin position="26"/>
        <end position="77"/>
    </location>
</feature>
<dbReference type="InterPro" id="IPR000253">
    <property type="entry name" value="FHA_dom"/>
</dbReference>
<dbReference type="CDD" id="cd00060">
    <property type="entry name" value="FHA"/>
    <property type="match status" value="1"/>
</dbReference>
<dbReference type="SUPFAM" id="SSF49879">
    <property type="entry name" value="SMAD/FHA domain"/>
    <property type="match status" value="1"/>
</dbReference>
<evidence type="ECO:0000259" key="16">
    <source>
        <dbReference type="PROSITE" id="PS50011"/>
    </source>
</evidence>
<comment type="subcellular location">
    <subcellularLocation>
        <location evidence="1">Preautophagosomal structure membrane</location>
        <topology evidence="1">Peripheral membrane protein</topology>
    </subcellularLocation>
</comment>
<evidence type="ECO:0000256" key="4">
    <source>
        <dbReference type="ARBA" id="ARBA00018572"/>
    </source>
</evidence>
<dbReference type="PROSITE" id="PS50006">
    <property type="entry name" value="FHA_DOMAIN"/>
    <property type="match status" value="1"/>
</dbReference>
<dbReference type="EC" id="2.7.11.1" evidence="3"/>
<comment type="catalytic activity">
    <reaction evidence="14">
        <text>L-seryl-[protein] + ATP = O-phospho-L-seryl-[protein] + ADP + H(+)</text>
        <dbReference type="Rhea" id="RHEA:17989"/>
        <dbReference type="Rhea" id="RHEA-COMP:9863"/>
        <dbReference type="Rhea" id="RHEA-COMP:11604"/>
        <dbReference type="ChEBI" id="CHEBI:15378"/>
        <dbReference type="ChEBI" id="CHEBI:29999"/>
        <dbReference type="ChEBI" id="CHEBI:30616"/>
        <dbReference type="ChEBI" id="CHEBI:83421"/>
        <dbReference type="ChEBI" id="CHEBI:456216"/>
        <dbReference type="EC" id="2.7.11.1"/>
    </reaction>
</comment>
<keyword evidence="10" id="KW-0067">ATP-binding</keyword>
<dbReference type="GO" id="GO:0000045">
    <property type="term" value="P:autophagosome assembly"/>
    <property type="evidence" value="ECO:0007669"/>
    <property type="project" value="TreeGrafter"/>
</dbReference>
<evidence type="ECO:0000256" key="6">
    <source>
        <dbReference type="ARBA" id="ARBA00022527"/>
    </source>
</evidence>
<evidence type="ECO:0000313" key="17">
    <source>
        <dbReference type="EMBL" id="WEW58107.1"/>
    </source>
</evidence>
<dbReference type="GO" id="GO:0005524">
    <property type="term" value="F:ATP binding"/>
    <property type="evidence" value="ECO:0007669"/>
    <property type="project" value="UniProtKB-KW"/>
</dbReference>
<evidence type="ECO:0000256" key="5">
    <source>
        <dbReference type="ARBA" id="ARBA00019599"/>
    </source>
</evidence>
<dbReference type="PANTHER" id="PTHR24348:SF22">
    <property type="entry name" value="NON-SPECIFIC SERINE_THREONINE PROTEIN KINASE"/>
    <property type="match status" value="1"/>
</dbReference>
<sequence>MIVQHENKLALDIGFHICSHSSNTLATLGRGENADIFIDGSSISRIQCSFEVNYDSGVVMLYDRSNAQSTQVFGDNVVPFEHGRPRRVVVSDEINTTLGMGGVGCNLVLFQFKWHQGFSQTMDRIKASHGLMNHVQADHLRLAPTVDDVLSDVPSQRVTRIHTMGERQPKIKYVTIELIATGAFGSVYKALNLYTGSLMAVKTLPGSFSKMESSPQGSQQYKALKREIETLSRLSHPNIIDYIASQGWEDGQVEIFMGLKEGNVETLIESGKANPLEIADSIFQQMLEALDFLDFNGLVHRDVKPPNILFTSRSDGQYLFQLTDFGLANSVISARTYAGSPLFMAPEMFHGGPQTSKVDMWSFYVTMLWILNVNQFRDRCNSFKTIEETLEEISKTSTTERMSGIREMAVLDPSLRASAAQMLVKHFKGQGLVSPRNKIPPLEASSGRRLPLRLNVSEENQRMPRSQHYGQQIGNRRLRSQSALREI</sequence>
<dbReference type="GO" id="GO:0000422">
    <property type="term" value="P:autophagy of mitochondrion"/>
    <property type="evidence" value="ECO:0007669"/>
    <property type="project" value="TreeGrafter"/>
</dbReference>
<keyword evidence="11" id="KW-0072">Autophagy</keyword>
<dbReference type="EMBL" id="CP120628">
    <property type="protein sequence ID" value="WEW58107.1"/>
    <property type="molecule type" value="Genomic_DNA"/>
</dbReference>
<dbReference type="GO" id="GO:0061709">
    <property type="term" value="P:reticulophagy"/>
    <property type="evidence" value="ECO:0007669"/>
    <property type="project" value="TreeGrafter"/>
</dbReference>
<dbReference type="GO" id="GO:0004674">
    <property type="term" value="F:protein serine/threonine kinase activity"/>
    <property type="evidence" value="ECO:0007669"/>
    <property type="project" value="UniProtKB-KW"/>
</dbReference>
<comment type="similarity">
    <text evidence="2">Belongs to the protein kinase superfamily. CAMK Ser/Thr protein kinase family. CHEK2 subfamily.</text>
</comment>
<reference evidence="17" key="1">
    <citation type="submission" date="2023-03" db="EMBL/GenBank/DDBJ databases">
        <title>Emydomyces testavorans Genome Sequence.</title>
        <authorList>
            <person name="Hoyer L."/>
        </authorList>
    </citation>
    <scope>NUCLEOTIDE SEQUENCE</scope>
    <source>
        <strain evidence="17">16-2883</strain>
    </source>
</reference>
<evidence type="ECO:0000256" key="14">
    <source>
        <dbReference type="ARBA" id="ARBA00048679"/>
    </source>
</evidence>
<evidence type="ECO:0000256" key="10">
    <source>
        <dbReference type="ARBA" id="ARBA00022840"/>
    </source>
</evidence>
<dbReference type="Gene3D" id="1.10.510.10">
    <property type="entry name" value="Transferase(Phosphotransferase) domain 1"/>
    <property type="match status" value="1"/>
</dbReference>
<dbReference type="InterPro" id="IPR011009">
    <property type="entry name" value="Kinase-like_dom_sf"/>
</dbReference>
<dbReference type="InterPro" id="IPR045269">
    <property type="entry name" value="Atg1-like"/>
</dbReference>
<evidence type="ECO:0000256" key="3">
    <source>
        <dbReference type="ARBA" id="ARBA00012513"/>
    </source>
</evidence>
<dbReference type="Proteomes" id="UP001219355">
    <property type="component" value="Chromosome 2"/>
</dbReference>
<evidence type="ECO:0000256" key="8">
    <source>
        <dbReference type="ARBA" id="ARBA00022741"/>
    </source>
</evidence>
<gene>
    <name evidence="17" type="ORF">PRK78_003574</name>
</gene>
<evidence type="ECO:0000313" key="18">
    <source>
        <dbReference type="Proteomes" id="UP001219355"/>
    </source>
</evidence>
<keyword evidence="6" id="KW-0723">Serine/threonine-protein kinase</keyword>
<feature type="domain" description="Protein kinase" evidence="16">
    <location>
        <begin position="173"/>
        <end position="428"/>
    </location>
</feature>
<dbReference type="SUPFAM" id="SSF56112">
    <property type="entry name" value="Protein kinase-like (PK-like)"/>
    <property type="match status" value="1"/>
</dbReference>
<dbReference type="GO" id="GO:0005829">
    <property type="term" value="C:cytosol"/>
    <property type="evidence" value="ECO:0007669"/>
    <property type="project" value="TreeGrafter"/>
</dbReference>
<keyword evidence="9" id="KW-0418">Kinase</keyword>
<keyword evidence="8" id="KW-0547">Nucleotide-binding</keyword>
<dbReference type="GO" id="GO:0005776">
    <property type="term" value="C:autophagosome"/>
    <property type="evidence" value="ECO:0007669"/>
    <property type="project" value="TreeGrafter"/>
</dbReference>
<dbReference type="InterPro" id="IPR008984">
    <property type="entry name" value="SMAD_FHA_dom_sf"/>
</dbReference>
<dbReference type="PANTHER" id="PTHR24348">
    <property type="entry name" value="SERINE/THREONINE-PROTEIN KINASE UNC-51-RELATED"/>
    <property type="match status" value="1"/>
</dbReference>